<evidence type="ECO:0000313" key="2">
    <source>
        <dbReference type="Proteomes" id="UP000053240"/>
    </source>
</evidence>
<keyword evidence="2" id="KW-1185">Reference proteome</keyword>
<dbReference type="EMBL" id="KQ461154">
    <property type="protein sequence ID" value="KPJ08511.1"/>
    <property type="molecule type" value="Genomic_DNA"/>
</dbReference>
<dbReference type="Proteomes" id="UP000053240">
    <property type="component" value="Unassembled WGS sequence"/>
</dbReference>
<sequence>MVQCKKCKQFVSTSKEDVLKCKGECKGVFHKKCVKNNTQFLQNEMCDLCMADCVSESECDKTSGSSAVKNQEKSLRFLKPSAQTPHGASGATEGNIEEYMDKLHALVTENKNNPIVKQARDILTRVDLPMT</sequence>
<organism evidence="1 2">
    <name type="scientific">Papilio machaon</name>
    <name type="common">Old World swallowtail butterfly</name>
    <dbReference type="NCBI Taxonomy" id="76193"/>
    <lineage>
        <taxon>Eukaryota</taxon>
        <taxon>Metazoa</taxon>
        <taxon>Ecdysozoa</taxon>
        <taxon>Arthropoda</taxon>
        <taxon>Hexapoda</taxon>
        <taxon>Insecta</taxon>
        <taxon>Pterygota</taxon>
        <taxon>Neoptera</taxon>
        <taxon>Endopterygota</taxon>
        <taxon>Lepidoptera</taxon>
        <taxon>Glossata</taxon>
        <taxon>Ditrysia</taxon>
        <taxon>Papilionoidea</taxon>
        <taxon>Papilionidae</taxon>
        <taxon>Papilioninae</taxon>
        <taxon>Papilio</taxon>
    </lineage>
</organism>
<dbReference type="InParanoid" id="A0A194QY58"/>
<dbReference type="AlphaFoldDB" id="A0A194QY58"/>
<name>A0A194QY58_PAPMA</name>
<evidence type="ECO:0000313" key="1">
    <source>
        <dbReference type="EMBL" id="KPJ08511.1"/>
    </source>
</evidence>
<dbReference type="STRING" id="76193.A0A194QY58"/>
<proteinExistence type="predicted"/>
<protein>
    <submittedName>
        <fullName evidence="1">Uncharacterized protein</fullName>
    </submittedName>
</protein>
<reference evidence="1 2" key="1">
    <citation type="journal article" date="2015" name="Nat. Commun.">
        <title>Outbred genome sequencing and CRISPR/Cas9 gene editing in butterflies.</title>
        <authorList>
            <person name="Li X."/>
            <person name="Fan D."/>
            <person name="Zhang W."/>
            <person name="Liu G."/>
            <person name="Zhang L."/>
            <person name="Zhao L."/>
            <person name="Fang X."/>
            <person name="Chen L."/>
            <person name="Dong Y."/>
            <person name="Chen Y."/>
            <person name="Ding Y."/>
            <person name="Zhao R."/>
            <person name="Feng M."/>
            <person name="Zhu Y."/>
            <person name="Feng Y."/>
            <person name="Jiang X."/>
            <person name="Zhu D."/>
            <person name="Xiang H."/>
            <person name="Feng X."/>
            <person name="Li S."/>
            <person name="Wang J."/>
            <person name="Zhang G."/>
            <person name="Kronforst M.R."/>
            <person name="Wang W."/>
        </authorList>
    </citation>
    <scope>NUCLEOTIDE SEQUENCE [LARGE SCALE GENOMIC DNA]</scope>
    <source>
        <strain evidence="1">Ya'a_city_454_Pm</strain>
        <tissue evidence="1">Whole body</tissue>
    </source>
</reference>
<gene>
    <name evidence="1" type="ORF">RR48_12264</name>
</gene>
<accession>A0A194QY58</accession>